<protein>
    <submittedName>
        <fullName evidence="3">Lasso peptide biosynthesis B2 protein</fullName>
    </submittedName>
</protein>
<reference evidence="4" key="1">
    <citation type="submission" date="2023-07" db="EMBL/GenBank/DDBJ databases">
        <title>30 novel species of actinomycetes from the DSMZ collection.</title>
        <authorList>
            <person name="Nouioui I."/>
        </authorList>
    </citation>
    <scope>NUCLEOTIDE SEQUENCE [LARGE SCALE GENOMIC DNA]</scope>
    <source>
        <strain evidence="4">DSM 41886</strain>
    </source>
</reference>
<name>A0ABU2SD26_9ACTN</name>
<dbReference type="InterPro" id="IPR032708">
    <property type="entry name" value="McjB_C"/>
</dbReference>
<feature type="region of interest" description="Disordered" evidence="1">
    <location>
        <begin position="82"/>
        <end position="110"/>
    </location>
</feature>
<gene>
    <name evidence="3" type="ORF">RM779_30000</name>
</gene>
<dbReference type="EMBL" id="JAVREV010000022">
    <property type="protein sequence ID" value="MDT0446797.1"/>
    <property type="molecule type" value="Genomic_DNA"/>
</dbReference>
<sequence length="253" mass="26804">MAPAHPLTNAARLLDGTIAALDVTRDRWIWLTPDAARVLDTVLLHGTTAPLAEALSANGADGADERRVHAVLRRAENALAADGLLPPPPGTVPLPEAEPATGPPAGTGRPRWRHRLPAAVGLALAVAAVKLLPLRWLLTVLATVRLLPPARPDRAAALHDAVLSTRPGWWPGRLACLEVATATVTACALTGRRVHLVLGARPLPNEAHAWTMTPAGEAFGAHDPDRPWTPIHTTPRLPTHAVTRTGEFRVAES</sequence>
<evidence type="ECO:0000259" key="2">
    <source>
        <dbReference type="Pfam" id="PF13471"/>
    </source>
</evidence>
<dbReference type="NCBIfam" id="NF033537">
    <property type="entry name" value="lasso_biosyn_B2"/>
    <property type="match status" value="1"/>
</dbReference>
<evidence type="ECO:0000313" key="3">
    <source>
        <dbReference type="EMBL" id="MDT0446797.1"/>
    </source>
</evidence>
<organism evidence="3 4">
    <name type="scientific">Streptomyces johnsoniae</name>
    <dbReference type="NCBI Taxonomy" id="3075532"/>
    <lineage>
        <taxon>Bacteria</taxon>
        <taxon>Bacillati</taxon>
        <taxon>Actinomycetota</taxon>
        <taxon>Actinomycetes</taxon>
        <taxon>Kitasatosporales</taxon>
        <taxon>Streptomycetaceae</taxon>
        <taxon>Streptomyces</taxon>
    </lineage>
</organism>
<evidence type="ECO:0000256" key="1">
    <source>
        <dbReference type="SAM" id="MobiDB-lite"/>
    </source>
</evidence>
<dbReference type="Proteomes" id="UP001183615">
    <property type="component" value="Unassembled WGS sequence"/>
</dbReference>
<accession>A0ABU2SD26</accession>
<keyword evidence="4" id="KW-1185">Reference proteome</keyword>
<dbReference type="RefSeq" id="WP_311620938.1">
    <property type="nucleotide sequence ID" value="NZ_JAVREV010000022.1"/>
</dbReference>
<dbReference type="InterPro" id="IPR053521">
    <property type="entry name" value="McjB-like"/>
</dbReference>
<comment type="caution">
    <text evidence="3">The sequence shown here is derived from an EMBL/GenBank/DDBJ whole genome shotgun (WGS) entry which is preliminary data.</text>
</comment>
<proteinExistence type="predicted"/>
<feature type="domain" description="Microcin J25-processing protein McjB C-terminal" evidence="2">
    <location>
        <begin position="122"/>
        <end position="212"/>
    </location>
</feature>
<feature type="compositionally biased region" description="Low complexity" evidence="1">
    <location>
        <begin position="93"/>
        <end position="109"/>
    </location>
</feature>
<dbReference type="Pfam" id="PF13471">
    <property type="entry name" value="Transglut_core3"/>
    <property type="match status" value="1"/>
</dbReference>
<evidence type="ECO:0000313" key="4">
    <source>
        <dbReference type="Proteomes" id="UP001183615"/>
    </source>
</evidence>